<protein>
    <submittedName>
        <fullName evidence="1">Uncharacterized protein</fullName>
    </submittedName>
</protein>
<evidence type="ECO:0000313" key="1">
    <source>
        <dbReference type="EMBL" id="TVY00562.1"/>
    </source>
</evidence>
<dbReference type="OrthoDB" id="2966456at2"/>
<sequence length="155" mass="17615">MIPQRKFGLEIYGGRAQEIAARTSPFDSYDELLILESEEHLHSVLVLLDRLKEPYERCELLWLGTDTWDRGELFADYAFVTDRGNVYVDLKTVAMFSLHAAKPDAEPAPAWLQLQEHLIGSVTSVGIPLLLIDRQLTELADKIARVYGCSAEWHD</sequence>
<dbReference type="Proteomes" id="UP000316330">
    <property type="component" value="Unassembled WGS sequence"/>
</dbReference>
<dbReference type="AlphaFoldDB" id="A0A559JL10"/>
<dbReference type="RefSeq" id="WP_144701243.1">
    <property type="nucleotide sequence ID" value="NZ_VNJJ01000005.1"/>
</dbReference>
<reference evidence="1 2" key="1">
    <citation type="submission" date="2019-07" db="EMBL/GenBank/DDBJ databases">
        <authorList>
            <person name="Kim J."/>
        </authorList>
    </citation>
    <scope>NUCLEOTIDE SEQUENCE [LARGE SCALE GENOMIC DNA]</scope>
    <source>
        <strain evidence="1 2">G13</strain>
    </source>
</reference>
<comment type="caution">
    <text evidence="1">The sequence shown here is derived from an EMBL/GenBank/DDBJ whole genome shotgun (WGS) entry which is preliminary data.</text>
</comment>
<dbReference type="EMBL" id="VNJJ01000005">
    <property type="protein sequence ID" value="TVY00562.1"/>
    <property type="molecule type" value="Genomic_DNA"/>
</dbReference>
<evidence type="ECO:0000313" key="2">
    <source>
        <dbReference type="Proteomes" id="UP000316330"/>
    </source>
</evidence>
<keyword evidence="2" id="KW-1185">Reference proteome</keyword>
<proteinExistence type="predicted"/>
<accession>A0A559JL10</accession>
<gene>
    <name evidence="1" type="ORF">FPZ45_11115</name>
</gene>
<name>A0A559JL10_9BACL</name>
<organism evidence="1 2">
    <name type="scientific">Cohnella terricola</name>
    <dbReference type="NCBI Taxonomy" id="1289167"/>
    <lineage>
        <taxon>Bacteria</taxon>
        <taxon>Bacillati</taxon>
        <taxon>Bacillota</taxon>
        <taxon>Bacilli</taxon>
        <taxon>Bacillales</taxon>
        <taxon>Paenibacillaceae</taxon>
        <taxon>Cohnella</taxon>
    </lineage>
</organism>